<dbReference type="InterPro" id="IPR055455">
    <property type="entry name" value="HEAT_PSME4"/>
</dbReference>
<dbReference type="InterPro" id="IPR021843">
    <property type="entry name" value="PSME4_C"/>
</dbReference>
<organism evidence="4 5">
    <name type="scientific">Gryllus longicercus</name>
    <dbReference type="NCBI Taxonomy" id="2509291"/>
    <lineage>
        <taxon>Eukaryota</taxon>
        <taxon>Metazoa</taxon>
        <taxon>Ecdysozoa</taxon>
        <taxon>Arthropoda</taxon>
        <taxon>Hexapoda</taxon>
        <taxon>Insecta</taxon>
        <taxon>Pterygota</taxon>
        <taxon>Neoptera</taxon>
        <taxon>Polyneoptera</taxon>
        <taxon>Orthoptera</taxon>
        <taxon>Ensifera</taxon>
        <taxon>Gryllidea</taxon>
        <taxon>Grylloidea</taxon>
        <taxon>Gryllidae</taxon>
        <taxon>Gryllinae</taxon>
        <taxon>Gryllus</taxon>
    </lineage>
</organism>
<dbReference type="Pfam" id="PF11919">
    <property type="entry name" value="PSME4_C"/>
    <property type="match status" value="1"/>
</dbReference>
<dbReference type="EMBL" id="JAZDUA010000996">
    <property type="protein sequence ID" value="KAK7788619.1"/>
    <property type="molecule type" value="Genomic_DNA"/>
</dbReference>
<dbReference type="InterPro" id="IPR016024">
    <property type="entry name" value="ARM-type_fold"/>
</dbReference>
<keyword evidence="5" id="KW-1185">Reference proteome</keyword>
<feature type="non-terminal residue" evidence="4">
    <location>
        <position position="1"/>
    </location>
</feature>
<dbReference type="InterPro" id="IPR035309">
    <property type="entry name" value="PSME4"/>
</dbReference>
<protein>
    <recommendedName>
        <fullName evidence="6">Proteasome activator complex subunit</fullName>
    </recommendedName>
</protein>
<feature type="domain" description="Proteasome activator complex subunit 4 C-terminal" evidence="2">
    <location>
        <begin position="512"/>
        <end position="596"/>
    </location>
</feature>
<proteinExistence type="predicted"/>
<evidence type="ECO:0008006" key="6">
    <source>
        <dbReference type="Google" id="ProtNLM"/>
    </source>
</evidence>
<comment type="caution">
    <text evidence="4">The sequence shown here is derived from an EMBL/GenBank/DDBJ whole genome shotgun (WGS) entry which is preliminary data.</text>
</comment>
<accession>A0AAN9V4R6</accession>
<dbReference type="AlphaFoldDB" id="A0AAN9V4R6"/>
<reference evidence="4 5" key="1">
    <citation type="submission" date="2024-03" db="EMBL/GenBank/DDBJ databases">
        <title>The genome assembly and annotation of the cricket Gryllus longicercus Weissman &amp; Gray.</title>
        <authorList>
            <person name="Szrajer S."/>
            <person name="Gray D."/>
            <person name="Ylla G."/>
        </authorList>
    </citation>
    <scope>NUCLEOTIDE SEQUENCE [LARGE SCALE GENOMIC DNA]</scope>
    <source>
        <strain evidence="4">DAG 2021-001</strain>
        <tissue evidence="4">Whole body minus gut</tissue>
    </source>
</reference>
<dbReference type="PANTHER" id="PTHR32170">
    <property type="entry name" value="PROTEASOME ACTIVATOR COMPLEX SUBUNIT 4"/>
    <property type="match status" value="1"/>
</dbReference>
<dbReference type="Gene3D" id="1.25.10.10">
    <property type="entry name" value="Leucine-rich Repeat Variant"/>
    <property type="match status" value="1"/>
</dbReference>
<name>A0AAN9V4R6_9ORTH</name>
<dbReference type="InterPro" id="IPR011989">
    <property type="entry name" value="ARM-like"/>
</dbReference>
<evidence type="ECO:0000313" key="4">
    <source>
        <dbReference type="EMBL" id="KAK7788619.1"/>
    </source>
</evidence>
<dbReference type="GO" id="GO:0005829">
    <property type="term" value="C:cytosol"/>
    <property type="evidence" value="ECO:0007669"/>
    <property type="project" value="TreeGrafter"/>
</dbReference>
<evidence type="ECO:0000313" key="5">
    <source>
        <dbReference type="Proteomes" id="UP001378592"/>
    </source>
</evidence>
<dbReference type="Proteomes" id="UP001378592">
    <property type="component" value="Unassembled WGS sequence"/>
</dbReference>
<dbReference type="SUPFAM" id="SSF48371">
    <property type="entry name" value="ARM repeat"/>
    <property type="match status" value="1"/>
</dbReference>
<dbReference type="GO" id="GO:0016607">
    <property type="term" value="C:nuclear speck"/>
    <property type="evidence" value="ECO:0007669"/>
    <property type="project" value="UniProtKB-SubCell"/>
</dbReference>
<dbReference type="GO" id="GO:0010499">
    <property type="term" value="P:proteasomal ubiquitin-independent protein catabolic process"/>
    <property type="evidence" value="ECO:0007669"/>
    <property type="project" value="TreeGrafter"/>
</dbReference>
<feature type="domain" description="Proteasome activator complex subunit 4-like HEAT repeat-like" evidence="3">
    <location>
        <begin position="1"/>
        <end position="206"/>
    </location>
</feature>
<dbReference type="GO" id="GO:0070628">
    <property type="term" value="F:proteasome binding"/>
    <property type="evidence" value="ECO:0007669"/>
    <property type="project" value="InterPro"/>
</dbReference>
<evidence type="ECO:0000259" key="3">
    <source>
        <dbReference type="Pfam" id="PF23096"/>
    </source>
</evidence>
<dbReference type="Pfam" id="PF23096">
    <property type="entry name" value="HEAT_PSME4"/>
    <property type="match status" value="1"/>
</dbReference>
<dbReference type="PANTHER" id="PTHR32170:SF3">
    <property type="entry name" value="PROTEASOME ACTIVATOR COMPLEX SUBUNIT 4"/>
    <property type="match status" value="1"/>
</dbReference>
<gene>
    <name evidence="4" type="ORF">R5R35_008114</name>
</gene>
<comment type="subcellular location">
    <subcellularLocation>
        <location evidence="1">Nucleus speckle</location>
    </subcellularLocation>
</comment>
<sequence length="596" mass="67997">EEWNKPRYAHRPYHGFYAWPDELELYEQTLDPPPLMGDALNDKEKEVKAFFSKSHNVERLMNFLTLEEKKGKDKFNGYKFLMFKGLFRNGGYEMFKIFMPHLEALVSSKLESHQRCAAEIIAGAVRGAKHWPYEMVRDLWKFLTPLIRSALVNMTEETIIDWGVCFATASENVDPRRNHWLFEVLMEEPGRNESSFTECGRLYSLQGALNQQLWRMAELLNLWFERLRPYLSHPFQNVRERMGSVLNNIFECDLRFPGGNPPQSPLISNFIDYVMPQLTLLYSICAEAVDKPENLLNKNAKLSSLNHIVSLKADVGAQGDQAKLEPVEKVEDPAIRLLKTVCKWISASVARSQYGVSADFYKLLPLICLMESYESDEELSRSCTCVLLALGQTIHVPHCVSAALTAIKKVSQSSSWQARATCMEFLQVLVFNNMPVILSSQKWTSEVNNIVLRLMEDDWLDVRVKSAQVLGGLLHTGFIEDSTDLLDVFKQKAAIKISKTKTRQDVTSLKLRHAGVLGLCAFINAYPYDVPEFIPDLFVILGQHLNDPQPVPSTIRKTLGDFKRTHHDNWAQHSLKFTEAQLTVLGDLAIPPSYYA</sequence>
<dbReference type="GO" id="GO:0016504">
    <property type="term" value="F:peptidase activator activity"/>
    <property type="evidence" value="ECO:0007669"/>
    <property type="project" value="InterPro"/>
</dbReference>
<evidence type="ECO:0000259" key="2">
    <source>
        <dbReference type="Pfam" id="PF11919"/>
    </source>
</evidence>
<evidence type="ECO:0000256" key="1">
    <source>
        <dbReference type="ARBA" id="ARBA00004324"/>
    </source>
</evidence>